<dbReference type="PANTHER" id="PTHR43434:SF20">
    <property type="entry name" value="5'-NUCLEOTIDASE"/>
    <property type="match status" value="1"/>
</dbReference>
<sequence length="216" mass="24370">MIKNILIDLDGTLTDPKVGITTSARYGLNKIGHPIADDVNIDWIIGPPLKASLAKILNVDVHDVLAEQALMGYRERFAVTGLYENHVFPQVAETLKALQQQGYRLFLATAKPEVYAKQILEHFDLLQYFEYPYGSELNGERTNKGYLIEYILKKEQLDSAECLMVGDREHDIFGARRYGIETIAVEYGYGSKAELDAAQPKARIQQFSEILNHVGH</sequence>
<dbReference type="EMBL" id="FNPK01000013">
    <property type="protein sequence ID" value="SDY53942.1"/>
    <property type="molecule type" value="Genomic_DNA"/>
</dbReference>
<dbReference type="Pfam" id="PF13419">
    <property type="entry name" value="HAD_2"/>
    <property type="match status" value="1"/>
</dbReference>
<dbReference type="NCBIfam" id="TIGR01549">
    <property type="entry name" value="HAD-SF-IA-v1"/>
    <property type="match status" value="1"/>
</dbReference>
<dbReference type="InterPro" id="IPR023198">
    <property type="entry name" value="PGP-like_dom2"/>
</dbReference>
<gene>
    <name evidence="1" type="ORF">SAMN05421643_11380</name>
</gene>
<dbReference type="GO" id="GO:0004713">
    <property type="term" value="F:protein tyrosine kinase activity"/>
    <property type="evidence" value="ECO:0007669"/>
    <property type="project" value="TreeGrafter"/>
</dbReference>
<dbReference type="Gene3D" id="3.40.50.1000">
    <property type="entry name" value="HAD superfamily/HAD-like"/>
    <property type="match status" value="1"/>
</dbReference>
<dbReference type="AlphaFoldDB" id="A0A1H3KP54"/>
<protein>
    <submittedName>
        <fullName evidence="1">Phosphoglycolate phosphatase</fullName>
    </submittedName>
</protein>
<dbReference type="SFLD" id="SFLDS00003">
    <property type="entry name" value="Haloacid_Dehalogenase"/>
    <property type="match status" value="1"/>
</dbReference>
<dbReference type="PANTHER" id="PTHR43434">
    <property type="entry name" value="PHOSPHOGLYCOLATE PHOSPHATASE"/>
    <property type="match status" value="1"/>
</dbReference>
<evidence type="ECO:0000313" key="1">
    <source>
        <dbReference type="EMBL" id="SDY53942.1"/>
    </source>
</evidence>
<accession>A0A1H3KP54</accession>
<dbReference type="GO" id="GO:0016791">
    <property type="term" value="F:phosphatase activity"/>
    <property type="evidence" value="ECO:0007669"/>
    <property type="project" value="UniProtKB-ARBA"/>
</dbReference>
<dbReference type="SUPFAM" id="SSF56784">
    <property type="entry name" value="HAD-like"/>
    <property type="match status" value="1"/>
</dbReference>
<dbReference type="FunFam" id="3.40.50.1000:FF:000022">
    <property type="entry name" value="Phosphoglycolate phosphatase"/>
    <property type="match status" value="1"/>
</dbReference>
<name>A0A1H3KP54_9GAMM</name>
<reference evidence="2" key="1">
    <citation type="submission" date="2016-10" db="EMBL/GenBank/DDBJ databases">
        <authorList>
            <person name="Varghese N."/>
            <person name="Submissions S."/>
        </authorList>
    </citation>
    <scope>NUCLEOTIDE SEQUENCE [LARGE SCALE GENOMIC DNA]</scope>
    <source>
        <strain evidence="2">ANC 5109</strain>
    </source>
</reference>
<dbReference type="InterPro" id="IPR036412">
    <property type="entry name" value="HAD-like_sf"/>
</dbReference>
<dbReference type="RefSeq" id="WP_092690785.1">
    <property type="nucleotide sequence ID" value="NZ_FNPK01000013.1"/>
</dbReference>
<dbReference type="SFLD" id="SFLDG01129">
    <property type="entry name" value="C1.5:_HAD__Beta-PGM__Phosphata"/>
    <property type="match status" value="1"/>
</dbReference>
<dbReference type="InterPro" id="IPR023214">
    <property type="entry name" value="HAD_sf"/>
</dbReference>
<dbReference type="Gene3D" id="1.10.150.240">
    <property type="entry name" value="Putative phosphatase, domain 2"/>
    <property type="match status" value="1"/>
</dbReference>
<dbReference type="InterPro" id="IPR006439">
    <property type="entry name" value="HAD-SF_hydro_IA"/>
</dbReference>
<proteinExistence type="predicted"/>
<organism evidence="1 2">
    <name type="scientific">Acinetobacter kyonggiensis</name>
    <dbReference type="NCBI Taxonomy" id="595670"/>
    <lineage>
        <taxon>Bacteria</taxon>
        <taxon>Pseudomonadati</taxon>
        <taxon>Pseudomonadota</taxon>
        <taxon>Gammaproteobacteria</taxon>
        <taxon>Moraxellales</taxon>
        <taxon>Moraxellaceae</taxon>
        <taxon>Acinetobacter</taxon>
    </lineage>
</organism>
<dbReference type="InterPro" id="IPR050155">
    <property type="entry name" value="HAD-like_hydrolase_sf"/>
</dbReference>
<dbReference type="InterPro" id="IPR041492">
    <property type="entry name" value="HAD_2"/>
</dbReference>
<dbReference type="Proteomes" id="UP000199035">
    <property type="component" value="Unassembled WGS sequence"/>
</dbReference>
<keyword evidence="2" id="KW-1185">Reference proteome</keyword>
<evidence type="ECO:0000313" key="2">
    <source>
        <dbReference type="Proteomes" id="UP000199035"/>
    </source>
</evidence>
<dbReference type="GO" id="GO:0005829">
    <property type="term" value="C:cytosol"/>
    <property type="evidence" value="ECO:0007669"/>
    <property type="project" value="TreeGrafter"/>
</dbReference>
<dbReference type="STRING" id="595670.SAMN05421643_11380"/>